<evidence type="ECO:0000256" key="1">
    <source>
        <dbReference type="SAM" id="MobiDB-lite"/>
    </source>
</evidence>
<feature type="region of interest" description="Disordered" evidence="1">
    <location>
        <begin position="1"/>
        <end position="23"/>
    </location>
</feature>
<dbReference type="SUPFAM" id="SSF52799">
    <property type="entry name" value="(Phosphotyrosine protein) phosphatases II"/>
    <property type="match status" value="1"/>
</dbReference>
<dbReference type="GO" id="GO:0004721">
    <property type="term" value="F:phosphoprotein phosphatase activity"/>
    <property type="evidence" value="ECO:0007669"/>
    <property type="project" value="InterPro"/>
</dbReference>
<comment type="caution">
    <text evidence="3">The sequence shown here is derived from an EMBL/GenBank/DDBJ whole genome shotgun (WGS) entry which is preliminary data.</text>
</comment>
<dbReference type="InterPro" id="IPR026893">
    <property type="entry name" value="Tyr/Ser_Pase_IphP-type"/>
</dbReference>
<organism evidence="3 4">
    <name type="scientific">Polyplosphaeria fusca</name>
    <dbReference type="NCBI Taxonomy" id="682080"/>
    <lineage>
        <taxon>Eukaryota</taxon>
        <taxon>Fungi</taxon>
        <taxon>Dikarya</taxon>
        <taxon>Ascomycota</taxon>
        <taxon>Pezizomycotina</taxon>
        <taxon>Dothideomycetes</taxon>
        <taxon>Pleosporomycetidae</taxon>
        <taxon>Pleosporales</taxon>
        <taxon>Tetraplosphaeriaceae</taxon>
        <taxon>Polyplosphaeria</taxon>
    </lineage>
</organism>
<dbReference type="InterPro" id="IPR000387">
    <property type="entry name" value="Tyr_Pase_dom"/>
</dbReference>
<evidence type="ECO:0000313" key="3">
    <source>
        <dbReference type="EMBL" id="KAF2732874.1"/>
    </source>
</evidence>
<dbReference type="InterPro" id="IPR016130">
    <property type="entry name" value="Tyr_Pase_AS"/>
</dbReference>
<dbReference type="Gene3D" id="3.90.190.10">
    <property type="entry name" value="Protein tyrosine phosphatase superfamily"/>
    <property type="match status" value="1"/>
</dbReference>
<evidence type="ECO:0000313" key="4">
    <source>
        <dbReference type="Proteomes" id="UP000799444"/>
    </source>
</evidence>
<gene>
    <name evidence="3" type="ORF">EJ04DRAFT_390853</name>
</gene>
<feature type="non-terminal residue" evidence="3">
    <location>
        <position position="265"/>
    </location>
</feature>
<dbReference type="EMBL" id="ML996170">
    <property type="protein sequence ID" value="KAF2732874.1"/>
    <property type="molecule type" value="Genomic_DNA"/>
</dbReference>
<dbReference type="PANTHER" id="PTHR31126:SF1">
    <property type="entry name" value="TYROSINE SPECIFIC PROTEIN PHOSPHATASES DOMAIN-CONTAINING PROTEIN"/>
    <property type="match status" value="1"/>
</dbReference>
<reference evidence="3" key="1">
    <citation type="journal article" date="2020" name="Stud. Mycol.">
        <title>101 Dothideomycetes genomes: a test case for predicting lifestyles and emergence of pathogens.</title>
        <authorList>
            <person name="Haridas S."/>
            <person name="Albert R."/>
            <person name="Binder M."/>
            <person name="Bloem J."/>
            <person name="Labutti K."/>
            <person name="Salamov A."/>
            <person name="Andreopoulos B."/>
            <person name="Baker S."/>
            <person name="Barry K."/>
            <person name="Bills G."/>
            <person name="Bluhm B."/>
            <person name="Cannon C."/>
            <person name="Castanera R."/>
            <person name="Culley D."/>
            <person name="Daum C."/>
            <person name="Ezra D."/>
            <person name="Gonzalez J."/>
            <person name="Henrissat B."/>
            <person name="Kuo A."/>
            <person name="Liang C."/>
            <person name="Lipzen A."/>
            <person name="Lutzoni F."/>
            <person name="Magnuson J."/>
            <person name="Mondo S."/>
            <person name="Nolan M."/>
            <person name="Ohm R."/>
            <person name="Pangilinan J."/>
            <person name="Park H.-J."/>
            <person name="Ramirez L."/>
            <person name="Alfaro M."/>
            <person name="Sun H."/>
            <person name="Tritt A."/>
            <person name="Yoshinaga Y."/>
            <person name="Zwiers L.-H."/>
            <person name="Turgeon B."/>
            <person name="Goodwin S."/>
            <person name="Spatafora J."/>
            <person name="Crous P."/>
            <person name="Grigoriev I."/>
        </authorList>
    </citation>
    <scope>NUCLEOTIDE SEQUENCE</scope>
    <source>
        <strain evidence="3">CBS 125425</strain>
    </source>
</reference>
<keyword evidence="4" id="KW-1185">Reference proteome</keyword>
<feature type="non-terminal residue" evidence="3">
    <location>
        <position position="1"/>
    </location>
</feature>
<dbReference type="Proteomes" id="UP000799444">
    <property type="component" value="Unassembled WGS sequence"/>
</dbReference>
<dbReference type="PROSITE" id="PS50056">
    <property type="entry name" value="TYR_PHOSPHATASE_2"/>
    <property type="match status" value="1"/>
</dbReference>
<dbReference type="PANTHER" id="PTHR31126">
    <property type="entry name" value="TYROSINE-PROTEIN PHOSPHATASE"/>
    <property type="match status" value="1"/>
</dbReference>
<sequence length="265" mass="29434">PFHPIPLVPNFRDIGGHPTTSPSHHIRTGILYRGSDPSRITPSGISLLHSLHITTDFDLRSAQQIQNTGGYKDMEGITRRWEPVFAEEAYTEEAAKRRYEMYGAEGTEGIVRAFVEILGAGAGMFGVVLRHVLECVAVAESGGEGVQVQATFIHCTTGNNRTGVFVGVLLMLLRVPHDEVCREYALSEVGLAPTRHVNVERLLGKGAFGEYGAEEARRRCERMVGAREESMRALIEEVERRWGGPEGYFLQDVGLSEEEVERLRE</sequence>
<feature type="domain" description="Tyrosine specific protein phosphatases" evidence="2">
    <location>
        <begin position="130"/>
        <end position="171"/>
    </location>
</feature>
<dbReference type="OrthoDB" id="449382at2759"/>
<accession>A0A9P4QXG8</accession>
<dbReference type="AlphaFoldDB" id="A0A9P4QXG8"/>
<evidence type="ECO:0000259" key="2">
    <source>
        <dbReference type="PROSITE" id="PS50056"/>
    </source>
</evidence>
<dbReference type="InterPro" id="IPR029021">
    <property type="entry name" value="Prot-tyrosine_phosphatase-like"/>
</dbReference>
<name>A0A9P4QXG8_9PLEO</name>
<dbReference type="PROSITE" id="PS00383">
    <property type="entry name" value="TYR_PHOSPHATASE_1"/>
    <property type="match status" value="1"/>
</dbReference>
<proteinExistence type="predicted"/>
<dbReference type="Pfam" id="PF13350">
    <property type="entry name" value="Y_phosphatase3"/>
    <property type="match status" value="1"/>
</dbReference>
<protein>
    <submittedName>
        <fullName evidence="3">Tyrosine-protein phosphatase</fullName>
    </submittedName>
</protein>